<dbReference type="AlphaFoldDB" id="A0A6A6R4J7"/>
<evidence type="ECO:0000256" key="1">
    <source>
        <dbReference type="SAM" id="SignalP"/>
    </source>
</evidence>
<proteinExistence type="predicted"/>
<keyword evidence="1" id="KW-0732">Signal</keyword>
<dbReference type="EMBL" id="MU004184">
    <property type="protein sequence ID" value="KAF2499386.1"/>
    <property type="molecule type" value="Genomic_DNA"/>
</dbReference>
<gene>
    <name evidence="2" type="ORF">BU16DRAFT_557715</name>
</gene>
<sequence length="140" mass="15684">MLITTLNLAVCFAAIVTTSIALPAADTTAPDPLYPSINTTTNDTTSNPAPMDDSTCFPGHMYCGYDFDRYKEYVTYMLVRLCKERDLCDDSDTYSLLERSMWKCLDPSDNPFPWLNLKLEAVCDRACVSYPGWTVACIGY</sequence>
<dbReference type="Proteomes" id="UP000799750">
    <property type="component" value="Unassembled WGS sequence"/>
</dbReference>
<accession>A0A6A6R4J7</accession>
<organism evidence="2 3">
    <name type="scientific">Lophium mytilinum</name>
    <dbReference type="NCBI Taxonomy" id="390894"/>
    <lineage>
        <taxon>Eukaryota</taxon>
        <taxon>Fungi</taxon>
        <taxon>Dikarya</taxon>
        <taxon>Ascomycota</taxon>
        <taxon>Pezizomycotina</taxon>
        <taxon>Dothideomycetes</taxon>
        <taxon>Pleosporomycetidae</taxon>
        <taxon>Mytilinidiales</taxon>
        <taxon>Mytilinidiaceae</taxon>
        <taxon>Lophium</taxon>
    </lineage>
</organism>
<feature type="signal peptide" evidence="1">
    <location>
        <begin position="1"/>
        <end position="21"/>
    </location>
</feature>
<reference evidence="2" key="1">
    <citation type="journal article" date="2020" name="Stud. Mycol.">
        <title>101 Dothideomycetes genomes: a test case for predicting lifestyles and emergence of pathogens.</title>
        <authorList>
            <person name="Haridas S."/>
            <person name="Albert R."/>
            <person name="Binder M."/>
            <person name="Bloem J."/>
            <person name="Labutti K."/>
            <person name="Salamov A."/>
            <person name="Andreopoulos B."/>
            <person name="Baker S."/>
            <person name="Barry K."/>
            <person name="Bills G."/>
            <person name="Bluhm B."/>
            <person name="Cannon C."/>
            <person name="Castanera R."/>
            <person name="Culley D."/>
            <person name="Daum C."/>
            <person name="Ezra D."/>
            <person name="Gonzalez J."/>
            <person name="Henrissat B."/>
            <person name="Kuo A."/>
            <person name="Liang C."/>
            <person name="Lipzen A."/>
            <person name="Lutzoni F."/>
            <person name="Magnuson J."/>
            <person name="Mondo S."/>
            <person name="Nolan M."/>
            <person name="Ohm R."/>
            <person name="Pangilinan J."/>
            <person name="Park H.-J."/>
            <person name="Ramirez L."/>
            <person name="Alfaro M."/>
            <person name="Sun H."/>
            <person name="Tritt A."/>
            <person name="Yoshinaga Y."/>
            <person name="Zwiers L.-H."/>
            <person name="Turgeon B."/>
            <person name="Goodwin S."/>
            <person name="Spatafora J."/>
            <person name="Crous P."/>
            <person name="Grigoriev I."/>
        </authorList>
    </citation>
    <scope>NUCLEOTIDE SEQUENCE</scope>
    <source>
        <strain evidence="2">CBS 269.34</strain>
    </source>
</reference>
<evidence type="ECO:0000313" key="3">
    <source>
        <dbReference type="Proteomes" id="UP000799750"/>
    </source>
</evidence>
<name>A0A6A6R4J7_9PEZI</name>
<evidence type="ECO:0000313" key="2">
    <source>
        <dbReference type="EMBL" id="KAF2499386.1"/>
    </source>
</evidence>
<feature type="chain" id="PRO_5025597355" evidence="1">
    <location>
        <begin position="22"/>
        <end position="140"/>
    </location>
</feature>
<protein>
    <submittedName>
        <fullName evidence="2">Uncharacterized protein</fullName>
    </submittedName>
</protein>
<keyword evidence="3" id="KW-1185">Reference proteome</keyword>